<feature type="region of interest" description="Disordered" evidence="1">
    <location>
        <begin position="103"/>
        <end position="125"/>
    </location>
</feature>
<protein>
    <submittedName>
        <fullName evidence="3">Uncharacterized protein</fullName>
    </submittedName>
</protein>
<keyword evidence="2" id="KW-0812">Transmembrane</keyword>
<dbReference type="GeneID" id="23863588"/>
<gene>
    <name evidence="3" type="ORF">TbgDal_VIII3920</name>
</gene>
<evidence type="ECO:0000313" key="3">
    <source>
        <dbReference type="EMBL" id="CBH13450.1"/>
    </source>
</evidence>
<dbReference type="EMBL" id="FN554971">
    <property type="protein sequence ID" value="CBH13450.1"/>
    <property type="molecule type" value="Genomic_DNA"/>
</dbReference>
<keyword evidence="2" id="KW-0472">Membrane</keyword>
<evidence type="ECO:0000256" key="2">
    <source>
        <dbReference type="SAM" id="Phobius"/>
    </source>
</evidence>
<accession>C9ZVL2</accession>
<dbReference type="Proteomes" id="UP000002316">
    <property type="component" value="Chromosome 8"/>
</dbReference>
<feature type="compositionally biased region" description="Basic residues" evidence="1">
    <location>
        <begin position="27"/>
        <end position="44"/>
    </location>
</feature>
<feature type="compositionally biased region" description="Basic and acidic residues" evidence="1">
    <location>
        <begin position="1"/>
        <end position="15"/>
    </location>
</feature>
<feature type="region of interest" description="Disordered" evidence="1">
    <location>
        <begin position="1"/>
        <end position="51"/>
    </location>
</feature>
<feature type="transmembrane region" description="Helical" evidence="2">
    <location>
        <begin position="61"/>
        <end position="82"/>
    </location>
</feature>
<organism evidence="3 4">
    <name type="scientific">Trypanosoma brucei gambiense (strain MHOM/CI/86/DAL972)</name>
    <dbReference type="NCBI Taxonomy" id="679716"/>
    <lineage>
        <taxon>Eukaryota</taxon>
        <taxon>Discoba</taxon>
        <taxon>Euglenozoa</taxon>
        <taxon>Kinetoplastea</taxon>
        <taxon>Metakinetoplastina</taxon>
        <taxon>Trypanosomatida</taxon>
        <taxon>Trypanosomatidae</taxon>
        <taxon>Trypanosoma</taxon>
    </lineage>
</organism>
<dbReference type="RefSeq" id="XP_011775727.1">
    <property type="nucleotide sequence ID" value="XM_011777425.1"/>
</dbReference>
<feature type="compositionally biased region" description="Basic and acidic residues" evidence="1">
    <location>
        <begin position="113"/>
        <end position="125"/>
    </location>
</feature>
<evidence type="ECO:0000313" key="4">
    <source>
        <dbReference type="Proteomes" id="UP000002316"/>
    </source>
</evidence>
<dbReference type="AlphaFoldDB" id="C9ZVL2"/>
<keyword evidence="2" id="KW-1133">Transmembrane helix</keyword>
<sequence>MKKGKDSEREREVKRRIGKMLGTPFRHTQKQNKSKKGQSSRKRNEKQNILKKNTTLLDLPYRIPFLLTFFKIYFRFIFLYFIPPPLLPSLFSHVSNNKTEVAGDLKNCTCSKPKSEDPVKSEPKN</sequence>
<reference evidence="4" key="1">
    <citation type="journal article" date="2010" name="PLoS Negl. Trop. Dis.">
        <title>The genome sequence of Trypanosoma brucei gambiense, causative agent of chronic human african trypanosomiasis.</title>
        <authorList>
            <person name="Jackson A.P."/>
            <person name="Sanders M."/>
            <person name="Berry A."/>
            <person name="McQuillan J."/>
            <person name="Aslett M.A."/>
            <person name="Quail M.A."/>
            <person name="Chukualim B."/>
            <person name="Capewell P."/>
            <person name="MacLeod A."/>
            <person name="Melville S.E."/>
            <person name="Gibson W."/>
            <person name="Barry J.D."/>
            <person name="Berriman M."/>
            <person name="Hertz-Fowler C."/>
        </authorList>
    </citation>
    <scope>NUCLEOTIDE SEQUENCE [LARGE SCALE GENOMIC DNA]</scope>
    <source>
        <strain evidence="4">MHOM/CI/86/DAL972</strain>
    </source>
</reference>
<name>C9ZVL2_TRYB9</name>
<dbReference type="KEGG" id="tbg:TbgDal_VIII3920"/>
<proteinExistence type="predicted"/>
<evidence type="ECO:0000256" key="1">
    <source>
        <dbReference type="SAM" id="MobiDB-lite"/>
    </source>
</evidence>